<evidence type="ECO:0000313" key="2">
    <source>
        <dbReference type="EMBL" id="PWG06793.1"/>
    </source>
</evidence>
<dbReference type="RefSeq" id="WP_109403701.1">
    <property type="nucleotide sequence ID" value="NZ_QFFG01000001.1"/>
</dbReference>
<feature type="chain" id="PRO_5015458590" evidence="1">
    <location>
        <begin position="22"/>
        <end position="401"/>
    </location>
</feature>
<dbReference type="EMBL" id="QFFG01000001">
    <property type="protein sequence ID" value="PWG06793.1"/>
    <property type="molecule type" value="Genomic_DNA"/>
</dbReference>
<keyword evidence="3" id="KW-1185">Reference proteome</keyword>
<accession>A0A2U2JEK1</accession>
<comment type="caution">
    <text evidence="2">The sequence shown here is derived from an EMBL/GenBank/DDBJ whole genome shotgun (WGS) entry which is preliminary data.</text>
</comment>
<keyword evidence="1" id="KW-0732">Signal</keyword>
<dbReference type="Proteomes" id="UP000245670">
    <property type="component" value="Unassembled WGS sequence"/>
</dbReference>
<reference evidence="2 3" key="1">
    <citation type="submission" date="2018-05" db="EMBL/GenBank/DDBJ databases">
        <title>Polaribacter aquimarinus sp. nov., isolated from sediment in a sediment of sea.</title>
        <authorList>
            <person name="Lu D."/>
        </authorList>
    </citation>
    <scope>NUCLEOTIDE SEQUENCE [LARGE SCALE GENOMIC DNA]</scope>
    <source>
        <strain evidence="2 3">ZY113</strain>
    </source>
</reference>
<dbReference type="SUPFAM" id="SSF49373">
    <property type="entry name" value="Invasin/intimin cell-adhesion fragments"/>
    <property type="match status" value="1"/>
</dbReference>
<gene>
    <name evidence="2" type="ORF">DIS07_02855</name>
</gene>
<sequence>MRSYIYITIFFLSTLSGVVSAQENISFLSSQTSFIAGDKVALKFKTNDATPKYKMYCTNSYGSTVIKSKTINGGVLFELPEHFTKKRGLIYWKVFQNKKVKIKGAIYINPKEKPKSLEMYLGPPSIEAGGNDFTMLVTIPTDSLDNPLPENTSVNLKTQFLATKNKTKIQTKNLIAYRNIYSPLKSGRMLLSTNHQQKNSTEFDVTIVPAIPKNFQISFDRNHNYADGNQITTFYTSVLKDKNNNIVSDGTFVYFFITDTENAVLQTYGQTLNGVAKAKMIHPDKASNWKVKAFIEGISESNSLAISYEKAVKDFNISLFKNNTQVKVGPFTSFMNQMIPDGLQVTLTVLQQDKIIKTYHAETRKGFVNFILNKNFFKKGTYTFNIEAAGVIKNIENISLW</sequence>
<evidence type="ECO:0000313" key="3">
    <source>
        <dbReference type="Proteomes" id="UP000245670"/>
    </source>
</evidence>
<dbReference type="OrthoDB" id="980944at2"/>
<proteinExistence type="predicted"/>
<name>A0A2U2JEK1_9FLAO</name>
<dbReference type="AlphaFoldDB" id="A0A2U2JEK1"/>
<dbReference type="InterPro" id="IPR008964">
    <property type="entry name" value="Invasin/intimin_cell_adhesion"/>
</dbReference>
<feature type="signal peptide" evidence="1">
    <location>
        <begin position="1"/>
        <end position="21"/>
    </location>
</feature>
<protein>
    <submittedName>
        <fullName evidence="2">Uncharacterized protein</fullName>
    </submittedName>
</protein>
<evidence type="ECO:0000256" key="1">
    <source>
        <dbReference type="SAM" id="SignalP"/>
    </source>
</evidence>
<dbReference type="Gene3D" id="2.60.40.10">
    <property type="entry name" value="Immunoglobulins"/>
    <property type="match status" value="1"/>
</dbReference>
<organism evidence="2 3">
    <name type="scientific">Polaribacter aquimarinus</name>
    <dbReference type="NCBI Taxonomy" id="2100726"/>
    <lineage>
        <taxon>Bacteria</taxon>
        <taxon>Pseudomonadati</taxon>
        <taxon>Bacteroidota</taxon>
        <taxon>Flavobacteriia</taxon>
        <taxon>Flavobacteriales</taxon>
        <taxon>Flavobacteriaceae</taxon>
    </lineage>
</organism>
<dbReference type="InterPro" id="IPR013783">
    <property type="entry name" value="Ig-like_fold"/>
</dbReference>